<protein>
    <submittedName>
        <fullName evidence="2">Uncharacterized protein</fullName>
    </submittedName>
</protein>
<organism evidence="2 3">
    <name type="scientific">Neocallimastix californiae</name>
    <dbReference type="NCBI Taxonomy" id="1754190"/>
    <lineage>
        <taxon>Eukaryota</taxon>
        <taxon>Fungi</taxon>
        <taxon>Fungi incertae sedis</taxon>
        <taxon>Chytridiomycota</taxon>
        <taxon>Chytridiomycota incertae sedis</taxon>
        <taxon>Neocallimastigomycetes</taxon>
        <taxon>Neocallimastigales</taxon>
        <taxon>Neocallimastigaceae</taxon>
        <taxon>Neocallimastix</taxon>
    </lineage>
</organism>
<keyword evidence="1" id="KW-1133">Transmembrane helix</keyword>
<dbReference type="Proteomes" id="UP000193920">
    <property type="component" value="Unassembled WGS sequence"/>
</dbReference>
<gene>
    <name evidence="2" type="ORF">LY90DRAFT_625484</name>
</gene>
<feature type="transmembrane region" description="Helical" evidence="1">
    <location>
        <begin position="6"/>
        <end position="34"/>
    </location>
</feature>
<dbReference type="AlphaFoldDB" id="A0A1Y2F5H2"/>
<evidence type="ECO:0000256" key="1">
    <source>
        <dbReference type="SAM" id="Phobius"/>
    </source>
</evidence>
<keyword evidence="1" id="KW-0472">Membrane</keyword>
<dbReference type="EMBL" id="MCOG01000015">
    <property type="protein sequence ID" value="ORY79160.1"/>
    <property type="molecule type" value="Genomic_DNA"/>
</dbReference>
<sequence length="247" mass="29853">YFILFYFILFYFIYFILFYFILFYNSFNILFFLFEKKMTLNNQTLPTFNGFSKFNRYVIVYCDECSGTQYSCECYQKDIFKKKYYCHICEGECSCGRMPYLLVNKPNLFDTSSWTNYNYLTKAVTICNDKTDKITYYENWDLFIPSIKKIIRYAADTESKLNSFNDLIAQTITDIPLLLLLYHLCYNMKVRRISNTIKSLFVNNECNIKEINDILDRPKRIRLLKGYIKRNEIDLLDIKLLYHFIIM</sequence>
<name>A0A1Y2F5H2_9FUNG</name>
<comment type="caution">
    <text evidence="2">The sequence shown here is derived from an EMBL/GenBank/DDBJ whole genome shotgun (WGS) entry which is preliminary data.</text>
</comment>
<keyword evidence="3" id="KW-1185">Reference proteome</keyword>
<evidence type="ECO:0000313" key="2">
    <source>
        <dbReference type="EMBL" id="ORY79160.1"/>
    </source>
</evidence>
<proteinExistence type="predicted"/>
<keyword evidence="1" id="KW-0812">Transmembrane</keyword>
<feature type="non-terminal residue" evidence="2">
    <location>
        <position position="1"/>
    </location>
</feature>
<accession>A0A1Y2F5H2</accession>
<evidence type="ECO:0000313" key="3">
    <source>
        <dbReference type="Proteomes" id="UP000193920"/>
    </source>
</evidence>
<reference evidence="2 3" key="1">
    <citation type="submission" date="2016-08" db="EMBL/GenBank/DDBJ databases">
        <title>A Parts List for Fungal Cellulosomes Revealed by Comparative Genomics.</title>
        <authorList>
            <consortium name="DOE Joint Genome Institute"/>
            <person name="Haitjema C.H."/>
            <person name="Gilmore S.P."/>
            <person name="Henske J.K."/>
            <person name="Solomon K.V."/>
            <person name="De Groot R."/>
            <person name="Kuo A."/>
            <person name="Mondo S.J."/>
            <person name="Salamov A.A."/>
            <person name="Labutti K."/>
            <person name="Zhao Z."/>
            <person name="Chiniquy J."/>
            <person name="Barry K."/>
            <person name="Brewer H.M."/>
            <person name="Purvine S.O."/>
            <person name="Wright A.T."/>
            <person name="Boxma B."/>
            <person name="Van Alen T."/>
            <person name="Hackstein J.H."/>
            <person name="Baker S.E."/>
            <person name="Grigoriev I.V."/>
            <person name="O'Malley M.A."/>
        </authorList>
    </citation>
    <scope>NUCLEOTIDE SEQUENCE [LARGE SCALE GENOMIC DNA]</scope>
    <source>
        <strain evidence="2 3">G1</strain>
    </source>
</reference>